<keyword evidence="3" id="KW-1185">Reference proteome</keyword>
<protein>
    <submittedName>
        <fullName evidence="2">Uncharacterized protein</fullName>
    </submittedName>
</protein>
<organism evidence="2 3">
    <name type="scientific">Pleurotus eryngii</name>
    <name type="common">Boletus of the steppes</name>
    <dbReference type="NCBI Taxonomy" id="5323"/>
    <lineage>
        <taxon>Eukaryota</taxon>
        <taxon>Fungi</taxon>
        <taxon>Dikarya</taxon>
        <taxon>Basidiomycota</taxon>
        <taxon>Agaricomycotina</taxon>
        <taxon>Agaricomycetes</taxon>
        <taxon>Agaricomycetidae</taxon>
        <taxon>Agaricales</taxon>
        <taxon>Pleurotineae</taxon>
        <taxon>Pleurotaceae</taxon>
        <taxon>Pleurotus</taxon>
    </lineage>
</organism>
<proteinExistence type="predicted"/>
<accession>A0A9P6DE66</accession>
<dbReference type="EMBL" id="MU154606">
    <property type="protein sequence ID" value="KAF9492160.1"/>
    <property type="molecule type" value="Genomic_DNA"/>
</dbReference>
<feature type="compositionally biased region" description="Polar residues" evidence="1">
    <location>
        <begin position="74"/>
        <end position="85"/>
    </location>
</feature>
<comment type="caution">
    <text evidence="2">The sequence shown here is derived from an EMBL/GenBank/DDBJ whole genome shotgun (WGS) entry which is preliminary data.</text>
</comment>
<evidence type="ECO:0000313" key="3">
    <source>
        <dbReference type="Proteomes" id="UP000807025"/>
    </source>
</evidence>
<dbReference type="Proteomes" id="UP000807025">
    <property type="component" value="Unassembled WGS sequence"/>
</dbReference>
<gene>
    <name evidence="2" type="ORF">BDN71DRAFT_1509733</name>
</gene>
<feature type="region of interest" description="Disordered" evidence="1">
    <location>
        <begin position="108"/>
        <end position="186"/>
    </location>
</feature>
<evidence type="ECO:0000256" key="1">
    <source>
        <dbReference type="SAM" id="MobiDB-lite"/>
    </source>
</evidence>
<name>A0A9P6DE66_PLEER</name>
<dbReference type="AlphaFoldDB" id="A0A9P6DE66"/>
<sequence>MLDHRPQADTEPKFNCVPSLTSFFLCWFVATTRLLVWLFYDNVSPVHLSNYPLRIFYHYEVPRPLSSLHRPSTPLASTRNPTARQEPSGYPVASLRICSPSKKLLAAPSTRTLASQRKEPAPRIAQFDGDHISPRTHLRRPPWQMSFREPKKQPERRFPRPQTQPSSDALDTATTPKKYLPPPTRDVLTINHSSSASPPSRLAHRFCRECSGGGNYPTYVTLIVTVAACPSRSLSMLHRPRQLSSSI</sequence>
<evidence type="ECO:0000313" key="2">
    <source>
        <dbReference type="EMBL" id="KAF9492160.1"/>
    </source>
</evidence>
<feature type="compositionally biased region" description="Polar residues" evidence="1">
    <location>
        <begin position="161"/>
        <end position="175"/>
    </location>
</feature>
<feature type="region of interest" description="Disordered" evidence="1">
    <location>
        <begin position="68"/>
        <end position="92"/>
    </location>
</feature>
<reference evidence="2" key="1">
    <citation type="submission" date="2020-11" db="EMBL/GenBank/DDBJ databases">
        <authorList>
            <consortium name="DOE Joint Genome Institute"/>
            <person name="Ahrendt S."/>
            <person name="Riley R."/>
            <person name="Andreopoulos W."/>
            <person name="Labutti K."/>
            <person name="Pangilinan J."/>
            <person name="Ruiz-Duenas F.J."/>
            <person name="Barrasa J.M."/>
            <person name="Sanchez-Garcia M."/>
            <person name="Camarero S."/>
            <person name="Miyauchi S."/>
            <person name="Serrano A."/>
            <person name="Linde D."/>
            <person name="Babiker R."/>
            <person name="Drula E."/>
            <person name="Ayuso-Fernandez I."/>
            <person name="Pacheco R."/>
            <person name="Padilla G."/>
            <person name="Ferreira P."/>
            <person name="Barriuso J."/>
            <person name="Kellner H."/>
            <person name="Castanera R."/>
            <person name="Alfaro M."/>
            <person name="Ramirez L."/>
            <person name="Pisabarro A.G."/>
            <person name="Kuo A."/>
            <person name="Tritt A."/>
            <person name="Lipzen A."/>
            <person name="He G."/>
            <person name="Yan M."/>
            <person name="Ng V."/>
            <person name="Cullen D."/>
            <person name="Martin F."/>
            <person name="Rosso M.-N."/>
            <person name="Henrissat B."/>
            <person name="Hibbett D."/>
            <person name="Martinez A.T."/>
            <person name="Grigoriev I.V."/>
        </authorList>
    </citation>
    <scope>NUCLEOTIDE SEQUENCE</scope>
    <source>
        <strain evidence="2">ATCC 90797</strain>
    </source>
</reference>
<feature type="compositionally biased region" description="Basic and acidic residues" evidence="1">
    <location>
        <begin position="148"/>
        <end position="158"/>
    </location>
</feature>